<dbReference type="AlphaFoldDB" id="A0A090ZCU1"/>
<comment type="function">
    <text evidence="4">May be an activator protein for the gylABX operon.</text>
</comment>
<comment type="caution">
    <text evidence="8">The sequence shown here is derived from an EMBL/GenBank/DDBJ whole genome shotgun (WGS) entry which is preliminary data.</text>
</comment>
<dbReference type="EMBL" id="WNZZ01000014">
    <property type="protein sequence ID" value="MUG24273.1"/>
    <property type="molecule type" value="Genomic_DNA"/>
</dbReference>
<evidence type="ECO:0000313" key="10">
    <source>
        <dbReference type="Proteomes" id="UP000029278"/>
    </source>
</evidence>
<organism evidence="8 10">
    <name type="scientific">Paenibacillus macerans</name>
    <name type="common">Bacillus macerans</name>
    <dbReference type="NCBI Taxonomy" id="44252"/>
    <lineage>
        <taxon>Bacteria</taxon>
        <taxon>Bacillati</taxon>
        <taxon>Bacillota</taxon>
        <taxon>Bacilli</taxon>
        <taxon>Bacillales</taxon>
        <taxon>Paenibacillaceae</taxon>
        <taxon>Paenibacillus</taxon>
    </lineage>
</organism>
<keyword evidence="1" id="KW-0805">Transcription regulation</keyword>
<dbReference type="Pfam" id="PF01614">
    <property type="entry name" value="IclR_C"/>
    <property type="match status" value="1"/>
</dbReference>
<dbReference type="GeneID" id="77008882"/>
<sequence>MEESKLKSLSKALDVLECFSVEEPELGITEICNKLGLYKSNVHNIVSTFEKHGYLTKNPQTNKYRLGLNILKLSNIISSNLHERDFIQPHIKQIANETDEIVYYAILHNKQVLYLDYACTSGTIMETSKMGVMAPVYCTATGKAMLAFLPDDELESLLQDDFTQFTENTITNKEAMRAELIKSRKRGYSVDNMEHEYGIKGVGVPIMDRRGYPFAAISISGPSLRFDEDKIEFFAGLLKQHKQQIERQLP</sequence>
<dbReference type="GO" id="GO:0003700">
    <property type="term" value="F:DNA-binding transcription factor activity"/>
    <property type="evidence" value="ECO:0007669"/>
    <property type="project" value="TreeGrafter"/>
</dbReference>
<dbReference type="Gene3D" id="1.10.10.10">
    <property type="entry name" value="Winged helix-like DNA-binding domain superfamily/Winged helix DNA-binding domain"/>
    <property type="match status" value="1"/>
</dbReference>
<evidence type="ECO:0000256" key="4">
    <source>
        <dbReference type="ARBA" id="ARBA00058938"/>
    </source>
</evidence>
<gene>
    <name evidence="8" type="ORF">DJ90_3461</name>
    <name evidence="9" type="ORF">GNQ08_17975</name>
</gene>
<dbReference type="RefSeq" id="WP_036625060.1">
    <property type="nucleotide sequence ID" value="NZ_BGML01000002.1"/>
</dbReference>
<keyword evidence="10" id="KW-1185">Reference proteome</keyword>
<dbReference type="GO" id="GO:0003677">
    <property type="term" value="F:DNA binding"/>
    <property type="evidence" value="ECO:0007669"/>
    <property type="project" value="UniProtKB-KW"/>
</dbReference>
<keyword evidence="3" id="KW-0804">Transcription</keyword>
<dbReference type="FunFam" id="1.10.10.10:FF:000056">
    <property type="entry name" value="IclR family transcriptional regulator"/>
    <property type="match status" value="1"/>
</dbReference>
<dbReference type="SMART" id="SM00346">
    <property type="entry name" value="HTH_ICLR"/>
    <property type="match status" value="1"/>
</dbReference>
<reference evidence="8 10" key="1">
    <citation type="submission" date="2014-04" db="EMBL/GenBank/DDBJ databases">
        <authorList>
            <person name="Bishop-Lilly K.A."/>
            <person name="Broomall S.M."/>
            <person name="Chain P.S."/>
            <person name="Chertkov O."/>
            <person name="Coyne S.R."/>
            <person name="Daligault H.E."/>
            <person name="Davenport K.W."/>
            <person name="Erkkila T."/>
            <person name="Frey K.G."/>
            <person name="Gibbons H.S."/>
            <person name="Gu W."/>
            <person name="Jaissle J."/>
            <person name="Johnson S.L."/>
            <person name="Koroleva G.I."/>
            <person name="Ladner J.T."/>
            <person name="Lo C.-C."/>
            <person name="Minogue T.D."/>
            <person name="Munk C."/>
            <person name="Palacios G.F."/>
            <person name="Redden C.L."/>
            <person name="Rosenzweig C.N."/>
            <person name="Scholz M.B."/>
            <person name="Teshima H."/>
            <person name="Xu Y."/>
        </authorList>
    </citation>
    <scope>NUCLEOTIDE SEQUENCE [LARGE SCALE GENOMIC DNA]</scope>
    <source>
        <strain evidence="8 10">8244</strain>
    </source>
</reference>
<evidence type="ECO:0000313" key="8">
    <source>
        <dbReference type="EMBL" id="KFN08035.1"/>
    </source>
</evidence>
<name>A0A090ZCU1_PAEMA</name>
<dbReference type="SUPFAM" id="SSF55781">
    <property type="entry name" value="GAF domain-like"/>
    <property type="match status" value="1"/>
</dbReference>
<dbReference type="Proteomes" id="UP000029278">
    <property type="component" value="Unassembled WGS sequence"/>
</dbReference>
<protein>
    <recommendedName>
        <fullName evidence="5">Glycerol operon regulatory protein</fullName>
    </recommendedName>
</protein>
<feature type="domain" description="HTH iclR-type" evidence="6">
    <location>
        <begin position="6"/>
        <end position="68"/>
    </location>
</feature>
<dbReference type="HOGENOM" id="CLU_062618_7_1_9"/>
<evidence type="ECO:0000256" key="1">
    <source>
        <dbReference type="ARBA" id="ARBA00023015"/>
    </source>
</evidence>
<proteinExistence type="predicted"/>
<dbReference type="InterPro" id="IPR005471">
    <property type="entry name" value="Tscrpt_reg_IclR_N"/>
</dbReference>
<keyword evidence="2" id="KW-0238">DNA-binding</keyword>
<dbReference type="PANTHER" id="PTHR30136">
    <property type="entry name" value="HELIX-TURN-HELIX TRANSCRIPTIONAL REGULATOR, ICLR FAMILY"/>
    <property type="match status" value="1"/>
</dbReference>
<dbReference type="InterPro" id="IPR029016">
    <property type="entry name" value="GAF-like_dom_sf"/>
</dbReference>
<dbReference type="PROSITE" id="PS51078">
    <property type="entry name" value="ICLR_ED"/>
    <property type="match status" value="1"/>
</dbReference>
<dbReference type="EMBL" id="JMQA01000030">
    <property type="protein sequence ID" value="KFN08035.1"/>
    <property type="molecule type" value="Genomic_DNA"/>
</dbReference>
<evidence type="ECO:0000313" key="11">
    <source>
        <dbReference type="Proteomes" id="UP000442469"/>
    </source>
</evidence>
<accession>A0A090ZCU1</accession>
<dbReference type="InterPro" id="IPR036388">
    <property type="entry name" value="WH-like_DNA-bd_sf"/>
</dbReference>
<dbReference type="Proteomes" id="UP000442469">
    <property type="component" value="Unassembled WGS sequence"/>
</dbReference>
<dbReference type="InterPro" id="IPR050707">
    <property type="entry name" value="HTH_MetabolicPath_Reg"/>
</dbReference>
<dbReference type="SUPFAM" id="SSF46785">
    <property type="entry name" value="Winged helix' DNA-binding domain"/>
    <property type="match status" value="1"/>
</dbReference>
<evidence type="ECO:0000259" key="6">
    <source>
        <dbReference type="PROSITE" id="PS51077"/>
    </source>
</evidence>
<evidence type="ECO:0000313" key="9">
    <source>
        <dbReference type="EMBL" id="MUG24273.1"/>
    </source>
</evidence>
<dbReference type="PATRIC" id="fig|44252.3.peg.3598"/>
<dbReference type="PROSITE" id="PS51077">
    <property type="entry name" value="HTH_ICLR"/>
    <property type="match status" value="1"/>
</dbReference>
<dbReference type="InterPro" id="IPR014757">
    <property type="entry name" value="Tscrpt_reg_IclR_C"/>
</dbReference>
<evidence type="ECO:0000259" key="7">
    <source>
        <dbReference type="PROSITE" id="PS51078"/>
    </source>
</evidence>
<dbReference type="Gene3D" id="3.30.450.40">
    <property type="match status" value="1"/>
</dbReference>
<reference evidence="9 11" key="2">
    <citation type="submission" date="2019-11" db="EMBL/GenBank/DDBJ databases">
        <title>Draft genome sequences of five Paenibacillus species of dairy origin.</title>
        <authorList>
            <person name="Olajide A.M."/>
            <person name="Chen S."/>
            <person name="Lapointe G."/>
        </authorList>
    </citation>
    <scope>NUCLEOTIDE SEQUENCE [LARGE SCALE GENOMIC DNA]</scope>
    <source>
        <strain evidence="9 11">3CT49</strain>
    </source>
</reference>
<evidence type="ECO:0000256" key="3">
    <source>
        <dbReference type="ARBA" id="ARBA00023163"/>
    </source>
</evidence>
<dbReference type="InterPro" id="IPR036390">
    <property type="entry name" value="WH_DNA-bd_sf"/>
</dbReference>
<dbReference type="OrthoDB" id="9791752at2"/>
<dbReference type="STRING" id="44252.DJ90_3461"/>
<evidence type="ECO:0000256" key="5">
    <source>
        <dbReference type="ARBA" id="ARBA00070406"/>
    </source>
</evidence>
<dbReference type="Pfam" id="PF09339">
    <property type="entry name" value="HTH_IclR"/>
    <property type="match status" value="1"/>
</dbReference>
<feature type="domain" description="IclR-ED" evidence="7">
    <location>
        <begin position="69"/>
        <end position="250"/>
    </location>
</feature>
<dbReference type="PANTHER" id="PTHR30136:SF35">
    <property type="entry name" value="HTH-TYPE TRANSCRIPTIONAL REGULATOR RV1719"/>
    <property type="match status" value="1"/>
</dbReference>
<evidence type="ECO:0000256" key="2">
    <source>
        <dbReference type="ARBA" id="ARBA00023125"/>
    </source>
</evidence>
<dbReference type="GO" id="GO:0045892">
    <property type="term" value="P:negative regulation of DNA-templated transcription"/>
    <property type="evidence" value="ECO:0007669"/>
    <property type="project" value="UniProtKB-ARBA"/>
</dbReference>